<proteinExistence type="predicted"/>
<dbReference type="GO" id="GO:0006888">
    <property type="term" value="P:endoplasmic reticulum to Golgi vesicle-mediated transport"/>
    <property type="evidence" value="ECO:0007669"/>
    <property type="project" value="TreeGrafter"/>
</dbReference>
<dbReference type="GO" id="GO:0005783">
    <property type="term" value="C:endoplasmic reticulum"/>
    <property type="evidence" value="ECO:0007669"/>
    <property type="project" value="TreeGrafter"/>
</dbReference>
<comment type="caution">
    <text evidence="4">The sequence shown here is derived from an EMBL/GenBank/DDBJ whole genome shotgun (WGS) entry which is preliminary data.</text>
</comment>
<dbReference type="EMBL" id="JAMYWD010000012">
    <property type="protein sequence ID" value="KAJ4950213.1"/>
    <property type="molecule type" value="Genomic_DNA"/>
</dbReference>
<name>A0A9Q0GPE1_9MAGN</name>
<comment type="subcellular location">
    <subcellularLocation>
        <location evidence="1">Golgi apparatus</location>
    </subcellularLocation>
</comment>
<sequence>MSSLGGSEPLMHLLVKYLILASPLRKKKNNHKNRNSSSIEDSFIQPIILQLLVTWLADCPKAVYSFLDSRPHLTFLLELVSSPSVFVCVRGLAAVLLGECVIYNKSGDNAKDSFMVVDAISQKIGLTSIEKPLFLFFYKITIGMAVLQWTFIQRLSSRNTFVQNSLNYVVVDSVRVVVETLRQ</sequence>
<dbReference type="GO" id="GO:0048211">
    <property type="term" value="P:Golgi vesicle docking"/>
    <property type="evidence" value="ECO:0007669"/>
    <property type="project" value="TreeGrafter"/>
</dbReference>
<reference evidence="4" key="1">
    <citation type="journal article" date="2023" name="Plant J.">
        <title>The genome of the king protea, Protea cynaroides.</title>
        <authorList>
            <person name="Chang J."/>
            <person name="Duong T.A."/>
            <person name="Schoeman C."/>
            <person name="Ma X."/>
            <person name="Roodt D."/>
            <person name="Barker N."/>
            <person name="Li Z."/>
            <person name="Van de Peer Y."/>
            <person name="Mizrachi E."/>
        </authorList>
    </citation>
    <scope>NUCLEOTIDE SEQUENCE</scope>
    <source>
        <tissue evidence="4">Young leaves</tissue>
    </source>
</reference>
<dbReference type="OrthoDB" id="198977at2759"/>
<gene>
    <name evidence="4" type="ORF">NE237_027045</name>
</gene>
<evidence type="ECO:0000313" key="4">
    <source>
        <dbReference type="EMBL" id="KAJ4950213.1"/>
    </source>
</evidence>
<dbReference type="GO" id="GO:0048280">
    <property type="term" value="P:vesicle fusion with Golgi apparatus"/>
    <property type="evidence" value="ECO:0007669"/>
    <property type="project" value="InterPro"/>
</dbReference>
<keyword evidence="5" id="KW-1185">Reference proteome</keyword>
<dbReference type="PANTHER" id="PTHR10013">
    <property type="entry name" value="GENERAL VESICULAR TRANSPORT FACTOR P115"/>
    <property type="match status" value="1"/>
</dbReference>
<dbReference type="PANTHER" id="PTHR10013:SF0">
    <property type="entry name" value="GENERAL VESICULAR TRANSPORT FACTOR P115"/>
    <property type="match status" value="1"/>
</dbReference>
<dbReference type="GO" id="GO:0000139">
    <property type="term" value="C:Golgi membrane"/>
    <property type="evidence" value="ECO:0007669"/>
    <property type="project" value="InterPro"/>
</dbReference>
<dbReference type="GO" id="GO:0006886">
    <property type="term" value="P:intracellular protein transport"/>
    <property type="evidence" value="ECO:0007669"/>
    <property type="project" value="InterPro"/>
</dbReference>
<keyword evidence="2" id="KW-0333">Golgi apparatus</keyword>
<evidence type="ECO:0000259" key="3">
    <source>
        <dbReference type="Pfam" id="PF04869"/>
    </source>
</evidence>
<dbReference type="InterPro" id="IPR011989">
    <property type="entry name" value="ARM-like"/>
</dbReference>
<evidence type="ECO:0000313" key="5">
    <source>
        <dbReference type="Proteomes" id="UP001141806"/>
    </source>
</evidence>
<protein>
    <recommendedName>
        <fullName evidence="3">Vesicle tethering protein Uso1/P115-like head domain-containing protein</fullName>
    </recommendedName>
</protein>
<accession>A0A9Q0GPE1</accession>
<dbReference type="GO" id="GO:0012507">
    <property type="term" value="C:ER to Golgi transport vesicle membrane"/>
    <property type="evidence" value="ECO:0007669"/>
    <property type="project" value="TreeGrafter"/>
</dbReference>
<dbReference type="Proteomes" id="UP001141806">
    <property type="component" value="Unassembled WGS sequence"/>
</dbReference>
<organism evidence="4 5">
    <name type="scientific">Protea cynaroides</name>
    <dbReference type="NCBI Taxonomy" id="273540"/>
    <lineage>
        <taxon>Eukaryota</taxon>
        <taxon>Viridiplantae</taxon>
        <taxon>Streptophyta</taxon>
        <taxon>Embryophyta</taxon>
        <taxon>Tracheophyta</taxon>
        <taxon>Spermatophyta</taxon>
        <taxon>Magnoliopsida</taxon>
        <taxon>Proteales</taxon>
        <taxon>Proteaceae</taxon>
        <taxon>Protea</taxon>
    </lineage>
</organism>
<evidence type="ECO:0000256" key="1">
    <source>
        <dbReference type="ARBA" id="ARBA00004555"/>
    </source>
</evidence>
<dbReference type="AlphaFoldDB" id="A0A9Q0GPE1"/>
<evidence type="ECO:0000256" key="2">
    <source>
        <dbReference type="ARBA" id="ARBA00023034"/>
    </source>
</evidence>
<dbReference type="GO" id="GO:0005795">
    <property type="term" value="C:Golgi stack"/>
    <property type="evidence" value="ECO:0007669"/>
    <property type="project" value="TreeGrafter"/>
</dbReference>
<dbReference type="InterPro" id="IPR024095">
    <property type="entry name" value="Vesicle_P115"/>
</dbReference>
<dbReference type="Gene3D" id="1.25.10.10">
    <property type="entry name" value="Leucine-rich Repeat Variant"/>
    <property type="match status" value="1"/>
</dbReference>
<dbReference type="Pfam" id="PF04869">
    <property type="entry name" value="Uso1_p115_head"/>
    <property type="match status" value="1"/>
</dbReference>
<feature type="domain" description="Vesicle tethering protein Uso1/P115-like head" evidence="3">
    <location>
        <begin position="48"/>
        <end position="109"/>
    </location>
</feature>
<dbReference type="InterPro" id="IPR006953">
    <property type="entry name" value="Vesicle_Uso1_P115_head"/>
</dbReference>